<organism evidence="1 2">
    <name type="scientific">Mycena rosella</name>
    <name type="common">Pink bonnet</name>
    <name type="synonym">Agaricus rosellus</name>
    <dbReference type="NCBI Taxonomy" id="1033263"/>
    <lineage>
        <taxon>Eukaryota</taxon>
        <taxon>Fungi</taxon>
        <taxon>Dikarya</taxon>
        <taxon>Basidiomycota</taxon>
        <taxon>Agaricomycotina</taxon>
        <taxon>Agaricomycetes</taxon>
        <taxon>Agaricomycetidae</taxon>
        <taxon>Agaricales</taxon>
        <taxon>Marasmiineae</taxon>
        <taxon>Mycenaceae</taxon>
        <taxon>Mycena</taxon>
    </lineage>
</organism>
<keyword evidence="2" id="KW-1185">Reference proteome</keyword>
<gene>
    <name evidence="1" type="ORF">B0H17DRAFT_1049621</name>
</gene>
<name>A0AAD7DUQ9_MYCRO</name>
<dbReference type="SUPFAM" id="SSF81383">
    <property type="entry name" value="F-box domain"/>
    <property type="match status" value="1"/>
</dbReference>
<dbReference type="Gene3D" id="3.80.10.10">
    <property type="entry name" value="Ribonuclease Inhibitor"/>
    <property type="match status" value="1"/>
</dbReference>
<dbReference type="EMBL" id="JARKIE010000023">
    <property type="protein sequence ID" value="KAJ7699385.1"/>
    <property type="molecule type" value="Genomic_DNA"/>
</dbReference>
<dbReference type="SUPFAM" id="SSF52047">
    <property type="entry name" value="RNI-like"/>
    <property type="match status" value="1"/>
</dbReference>
<evidence type="ECO:0000313" key="2">
    <source>
        <dbReference type="Proteomes" id="UP001221757"/>
    </source>
</evidence>
<evidence type="ECO:0000313" key="1">
    <source>
        <dbReference type="EMBL" id="KAJ7699385.1"/>
    </source>
</evidence>
<accession>A0AAD7DUQ9</accession>
<comment type="caution">
    <text evidence="1">The sequence shown here is derived from an EMBL/GenBank/DDBJ whole genome shotgun (WGS) entry which is preliminary data.</text>
</comment>
<reference evidence="1" key="1">
    <citation type="submission" date="2023-03" db="EMBL/GenBank/DDBJ databases">
        <title>Massive genome expansion in bonnet fungi (Mycena s.s.) driven by repeated elements and novel gene families across ecological guilds.</title>
        <authorList>
            <consortium name="Lawrence Berkeley National Laboratory"/>
            <person name="Harder C.B."/>
            <person name="Miyauchi S."/>
            <person name="Viragh M."/>
            <person name="Kuo A."/>
            <person name="Thoen E."/>
            <person name="Andreopoulos B."/>
            <person name="Lu D."/>
            <person name="Skrede I."/>
            <person name="Drula E."/>
            <person name="Henrissat B."/>
            <person name="Morin E."/>
            <person name="Kohler A."/>
            <person name="Barry K."/>
            <person name="LaButti K."/>
            <person name="Morin E."/>
            <person name="Salamov A."/>
            <person name="Lipzen A."/>
            <person name="Mereny Z."/>
            <person name="Hegedus B."/>
            <person name="Baldrian P."/>
            <person name="Stursova M."/>
            <person name="Weitz H."/>
            <person name="Taylor A."/>
            <person name="Grigoriev I.V."/>
            <person name="Nagy L.G."/>
            <person name="Martin F."/>
            <person name="Kauserud H."/>
        </authorList>
    </citation>
    <scope>NUCLEOTIDE SEQUENCE</scope>
    <source>
        <strain evidence="1">CBHHK067</strain>
    </source>
</reference>
<evidence type="ECO:0008006" key="3">
    <source>
        <dbReference type="Google" id="ProtNLM"/>
    </source>
</evidence>
<dbReference type="Proteomes" id="UP001221757">
    <property type="component" value="Unassembled WGS sequence"/>
</dbReference>
<sequence length="431" mass="48019">MAFPDELLLAIFDQVEDVKSLQSAVITCRKFHDLGCGAFLRNIVWRDPSTALANLPFWERNPDKCRYPRSVSLENLVGKECPADLPEVFDRIRSFSRLEHLRLDEGVMTTAIYHVLRHLPNLMHLTFNNNLFYQAPPLFPFSTSFPSPLIHVASTLPVPVTILSIYNPMVSDKELDTPCLLSFLPNLHTVLTPHDAVFVPDHLAAQLGSVTLASAQFSEDLEECLQFLDNALRRSPLLQHLCLTSRFSSPTTFSSRAPGPPLPAPNLVTFSGPFAAALRIAIAQPLALAHFAITEECIPSTEDALFLLDRLRAVPLVRIALLLAHWDDEVVLRVAEALPCCEAVEVVYLKGGPSEAFLTALGAHHLPRLAALRVVRIYPGWDVEDDDLDAAGDHHVEWGQRNPQLRRVKLRRGMAWGRASERGAWDVYAGD</sequence>
<proteinExistence type="predicted"/>
<dbReference type="AlphaFoldDB" id="A0AAD7DUQ9"/>
<dbReference type="InterPro" id="IPR032675">
    <property type="entry name" value="LRR_dom_sf"/>
</dbReference>
<dbReference type="InterPro" id="IPR036047">
    <property type="entry name" value="F-box-like_dom_sf"/>
</dbReference>
<protein>
    <recommendedName>
        <fullName evidence="3">F-box domain-containing protein</fullName>
    </recommendedName>
</protein>